<name>A0AAV5CHP8_ELECO</name>
<accession>A0AAV5CHP8</accession>
<protein>
    <submittedName>
        <fullName evidence="1">Uncharacterized protein</fullName>
    </submittedName>
</protein>
<evidence type="ECO:0000313" key="2">
    <source>
        <dbReference type="Proteomes" id="UP001054889"/>
    </source>
</evidence>
<keyword evidence="2" id="KW-1185">Reference proteome</keyword>
<reference evidence="1" key="2">
    <citation type="submission" date="2021-12" db="EMBL/GenBank/DDBJ databases">
        <title>Resequencing data analysis of finger millet.</title>
        <authorList>
            <person name="Hatakeyama M."/>
            <person name="Aluri S."/>
            <person name="Balachadran M.T."/>
            <person name="Sivarajan S.R."/>
            <person name="Poveda L."/>
            <person name="Shimizu-Inatsugi R."/>
            <person name="Schlapbach R."/>
            <person name="Sreeman S.M."/>
            <person name="Shimizu K.K."/>
        </authorList>
    </citation>
    <scope>NUCLEOTIDE SEQUENCE</scope>
</reference>
<comment type="caution">
    <text evidence="1">The sequence shown here is derived from an EMBL/GenBank/DDBJ whole genome shotgun (WGS) entry which is preliminary data.</text>
</comment>
<dbReference type="Proteomes" id="UP001054889">
    <property type="component" value="Unassembled WGS sequence"/>
</dbReference>
<dbReference type="AlphaFoldDB" id="A0AAV5CHP8"/>
<proteinExistence type="predicted"/>
<gene>
    <name evidence="1" type="primary">ga14623</name>
    <name evidence="1" type="ORF">PR202_ga14623</name>
</gene>
<evidence type="ECO:0000313" key="1">
    <source>
        <dbReference type="EMBL" id="GJM97680.1"/>
    </source>
</evidence>
<organism evidence="1 2">
    <name type="scientific">Eleusine coracana subsp. coracana</name>
    <dbReference type="NCBI Taxonomy" id="191504"/>
    <lineage>
        <taxon>Eukaryota</taxon>
        <taxon>Viridiplantae</taxon>
        <taxon>Streptophyta</taxon>
        <taxon>Embryophyta</taxon>
        <taxon>Tracheophyta</taxon>
        <taxon>Spermatophyta</taxon>
        <taxon>Magnoliopsida</taxon>
        <taxon>Liliopsida</taxon>
        <taxon>Poales</taxon>
        <taxon>Poaceae</taxon>
        <taxon>PACMAD clade</taxon>
        <taxon>Chloridoideae</taxon>
        <taxon>Cynodonteae</taxon>
        <taxon>Eleusininae</taxon>
        <taxon>Eleusine</taxon>
    </lineage>
</organism>
<reference evidence="1" key="1">
    <citation type="journal article" date="2018" name="DNA Res.">
        <title>Multiple hybrid de novo genome assembly of finger millet, an orphan allotetraploid crop.</title>
        <authorList>
            <person name="Hatakeyama M."/>
            <person name="Aluri S."/>
            <person name="Balachadran M.T."/>
            <person name="Sivarajan S.R."/>
            <person name="Patrignani A."/>
            <person name="Gruter S."/>
            <person name="Poveda L."/>
            <person name="Shimizu-Inatsugi R."/>
            <person name="Baeten J."/>
            <person name="Francoijs K.J."/>
            <person name="Nataraja K.N."/>
            <person name="Reddy Y.A.N."/>
            <person name="Phadnis S."/>
            <person name="Ravikumar R.L."/>
            <person name="Schlapbach R."/>
            <person name="Sreeman S.M."/>
            <person name="Shimizu K.K."/>
        </authorList>
    </citation>
    <scope>NUCLEOTIDE SEQUENCE</scope>
</reference>
<dbReference type="EMBL" id="BQKI01000007">
    <property type="protein sequence ID" value="GJM97680.1"/>
    <property type="molecule type" value="Genomic_DNA"/>
</dbReference>
<sequence length="105" mass="11299">MASIQRASFLLQQVVRTSSRSTSRNKRDGVFSEAAPWQPAFSGRWVHSRPAAKLDTIVEEDYSSIVAMAQDAASSSRGMSSSSSSAVPTKAYRFASPVAGAQQTR</sequence>